<dbReference type="Proteomes" id="UP001293254">
    <property type="component" value="Unassembled WGS sequence"/>
</dbReference>
<reference evidence="2" key="2">
    <citation type="journal article" date="2024" name="Plant">
        <title>Genomic evolution and insights into agronomic trait innovations of Sesamum species.</title>
        <authorList>
            <person name="Miao H."/>
            <person name="Wang L."/>
            <person name="Qu L."/>
            <person name="Liu H."/>
            <person name="Sun Y."/>
            <person name="Le M."/>
            <person name="Wang Q."/>
            <person name="Wei S."/>
            <person name="Zheng Y."/>
            <person name="Lin W."/>
            <person name="Duan Y."/>
            <person name="Cao H."/>
            <person name="Xiong S."/>
            <person name="Wang X."/>
            <person name="Wei L."/>
            <person name="Li C."/>
            <person name="Ma Q."/>
            <person name="Ju M."/>
            <person name="Zhao R."/>
            <person name="Li G."/>
            <person name="Mu C."/>
            <person name="Tian Q."/>
            <person name="Mei H."/>
            <person name="Zhang T."/>
            <person name="Gao T."/>
            <person name="Zhang H."/>
        </authorList>
    </citation>
    <scope>NUCLEOTIDE SEQUENCE</scope>
    <source>
        <strain evidence="2">3651</strain>
    </source>
</reference>
<reference evidence="2" key="1">
    <citation type="submission" date="2020-06" db="EMBL/GenBank/DDBJ databases">
        <authorList>
            <person name="Li T."/>
            <person name="Hu X."/>
            <person name="Zhang T."/>
            <person name="Song X."/>
            <person name="Zhang H."/>
            <person name="Dai N."/>
            <person name="Sheng W."/>
            <person name="Hou X."/>
            <person name="Wei L."/>
        </authorList>
    </citation>
    <scope>NUCLEOTIDE SEQUENCE</scope>
    <source>
        <strain evidence="2">3651</strain>
        <tissue evidence="2">Leaf</tissue>
    </source>
</reference>
<comment type="caution">
    <text evidence="2">The sequence shown here is derived from an EMBL/GenBank/DDBJ whole genome shotgun (WGS) entry which is preliminary data.</text>
</comment>
<feature type="compositionally biased region" description="Low complexity" evidence="1">
    <location>
        <begin position="74"/>
        <end position="91"/>
    </location>
</feature>
<keyword evidence="3" id="KW-1185">Reference proteome</keyword>
<feature type="region of interest" description="Disordered" evidence="1">
    <location>
        <begin position="1"/>
        <end position="123"/>
    </location>
</feature>
<dbReference type="EMBL" id="JACGWO010000009">
    <property type="protein sequence ID" value="KAK4418334.1"/>
    <property type="molecule type" value="Genomic_DNA"/>
</dbReference>
<sequence length="123" mass="13124">MSNEAGKANLTQVNTENQEAKDQLAVEQTTDPAGGIAVLTEQPLSANENVGHKAPKTSAAPSRPNPWRKRAAGRGEASGASEESQSQSRRGYTSLRMRAENHPDVLREKKAKGAKSSGSKKDK</sequence>
<evidence type="ECO:0000313" key="2">
    <source>
        <dbReference type="EMBL" id="KAK4418334.1"/>
    </source>
</evidence>
<protein>
    <submittedName>
        <fullName evidence="2">Uncharacterized protein</fullName>
    </submittedName>
</protein>
<dbReference type="AlphaFoldDB" id="A0AAE1XVG7"/>
<feature type="compositionally biased region" description="Basic and acidic residues" evidence="1">
    <location>
        <begin position="97"/>
        <end position="108"/>
    </location>
</feature>
<feature type="compositionally biased region" description="Polar residues" evidence="1">
    <location>
        <begin position="1"/>
        <end position="17"/>
    </location>
</feature>
<organism evidence="2 3">
    <name type="scientific">Sesamum alatum</name>
    <dbReference type="NCBI Taxonomy" id="300844"/>
    <lineage>
        <taxon>Eukaryota</taxon>
        <taxon>Viridiplantae</taxon>
        <taxon>Streptophyta</taxon>
        <taxon>Embryophyta</taxon>
        <taxon>Tracheophyta</taxon>
        <taxon>Spermatophyta</taxon>
        <taxon>Magnoliopsida</taxon>
        <taxon>eudicotyledons</taxon>
        <taxon>Gunneridae</taxon>
        <taxon>Pentapetalae</taxon>
        <taxon>asterids</taxon>
        <taxon>lamiids</taxon>
        <taxon>Lamiales</taxon>
        <taxon>Pedaliaceae</taxon>
        <taxon>Sesamum</taxon>
    </lineage>
</organism>
<name>A0AAE1XVG7_9LAMI</name>
<evidence type="ECO:0000256" key="1">
    <source>
        <dbReference type="SAM" id="MobiDB-lite"/>
    </source>
</evidence>
<gene>
    <name evidence="2" type="ORF">Salat_2246100</name>
</gene>
<accession>A0AAE1XVG7</accession>
<proteinExistence type="predicted"/>
<evidence type="ECO:0000313" key="3">
    <source>
        <dbReference type="Proteomes" id="UP001293254"/>
    </source>
</evidence>